<reference evidence="4 5" key="1">
    <citation type="submission" date="2020-02" db="EMBL/GenBank/DDBJ databases">
        <title>Draft genome sequence of Haematococcus lacustris strain NIES-144.</title>
        <authorList>
            <person name="Morimoto D."/>
            <person name="Nakagawa S."/>
            <person name="Yoshida T."/>
            <person name="Sawayama S."/>
        </authorList>
    </citation>
    <scope>NUCLEOTIDE SEQUENCE [LARGE SCALE GENOMIC DNA]</scope>
    <source>
        <strain evidence="4 5">NIES-144</strain>
    </source>
</reference>
<dbReference type="GO" id="GO:0051231">
    <property type="term" value="P:spindle elongation"/>
    <property type="evidence" value="ECO:0007669"/>
    <property type="project" value="TreeGrafter"/>
</dbReference>
<dbReference type="AlphaFoldDB" id="A0A699YWE8"/>
<dbReference type="PANTHER" id="PTHR47969:SF29">
    <property type="entry name" value="KINESIN-LIKE PROTEIN"/>
    <property type="match status" value="1"/>
</dbReference>
<comment type="similarity">
    <text evidence="2">Belongs to the TRAFAC class myosin-kinesin ATPase superfamily. Kinesin family.</text>
</comment>
<dbReference type="InterPro" id="IPR027417">
    <property type="entry name" value="P-loop_NTPase"/>
</dbReference>
<dbReference type="GO" id="GO:0005524">
    <property type="term" value="F:ATP binding"/>
    <property type="evidence" value="ECO:0007669"/>
    <property type="project" value="InterPro"/>
</dbReference>
<gene>
    <name evidence="4" type="ORF">HaLaN_10606</name>
</gene>
<sequence>MLTAWRVKQCCERLTKSHSEGQRLTEAKAINKSLTALGKVVTALLQESSEGSKPHHVPFRDTKLTRLLKDSLQAGALGLQPAASALVQIPPVQIAAQPPVSPLVPH</sequence>
<dbReference type="PROSITE" id="PS50067">
    <property type="entry name" value="KINESIN_MOTOR_2"/>
    <property type="match status" value="1"/>
</dbReference>
<feature type="domain" description="Kinesin motor" evidence="3">
    <location>
        <begin position="1"/>
        <end position="106"/>
    </location>
</feature>
<protein>
    <submittedName>
        <fullName evidence="4">Kinesin-like protein</fullName>
    </submittedName>
</protein>
<dbReference type="GO" id="GO:0005875">
    <property type="term" value="C:microtubule associated complex"/>
    <property type="evidence" value="ECO:0007669"/>
    <property type="project" value="TreeGrafter"/>
</dbReference>
<comment type="caution">
    <text evidence="4">The sequence shown here is derived from an EMBL/GenBank/DDBJ whole genome shotgun (WGS) entry which is preliminary data.</text>
</comment>
<dbReference type="InterPro" id="IPR001752">
    <property type="entry name" value="Kinesin_motor_dom"/>
</dbReference>
<proteinExistence type="inferred from homology"/>
<dbReference type="GO" id="GO:0007018">
    <property type="term" value="P:microtubule-based movement"/>
    <property type="evidence" value="ECO:0007669"/>
    <property type="project" value="InterPro"/>
</dbReference>
<evidence type="ECO:0000259" key="3">
    <source>
        <dbReference type="PROSITE" id="PS50067"/>
    </source>
</evidence>
<dbReference type="Gene3D" id="3.40.850.10">
    <property type="entry name" value="Kinesin motor domain"/>
    <property type="match status" value="1"/>
</dbReference>
<dbReference type="EMBL" id="BLLF01000738">
    <property type="protein sequence ID" value="GFH14533.1"/>
    <property type="molecule type" value="Genomic_DNA"/>
</dbReference>
<name>A0A699YWE8_HAELA</name>
<evidence type="ECO:0000313" key="4">
    <source>
        <dbReference type="EMBL" id="GFH14533.1"/>
    </source>
</evidence>
<evidence type="ECO:0000256" key="2">
    <source>
        <dbReference type="PROSITE-ProRule" id="PRU00283"/>
    </source>
</evidence>
<dbReference type="Proteomes" id="UP000485058">
    <property type="component" value="Unassembled WGS sequence"/>
</dbReference>
<dbReference type="SUPFAM" id="SSF52540">
    <property type="entry name" value="P-loop containing nucleoside triphosphate hydrolases"/>
    <property type="match status" value="1"/>
</dbReference>
<dbReference type="InterPro" id="IPR036961">
    <property type="entry name" value="Kinesin_motor_dom_sf"/>
</dbReference>
<evidence type="ECO:0000256" key="1">
    <source>
        <dbReference type="ARBA" id="ARBA00023175"/>
    </source>
</evidence>
<evidence type="ECO:0000313" key="5">
    <source>
        <dbReference type="Proteomes" id="UP000485058"/>
    </source>
</evidence>
<keyword evidence="5" id="KW-1185">Reference proteome</keyword>
<comment type="caution">
    <text evidence="2">Lacks conserved residue(s) required for the propagation of feature annotation.</text>
</comment>
<dbReference type="PANTHER" id="PTHR47969">
    <property type="entry name" value="CHROMOSOME-ASSOCIATED KINESIN KIF4A-RELATED"/>
    <property type="match status" value="1"/>
</dbReference>
<organism evidence="4 5">
    <name type="scientific">Haematococcus lacustris</name>
    <name type="common">Green alga</name>
    <name type="synonym">Haematococcus pluvialis</name>
    <dbReference type="NCBI Taxonomy" id="44745"/>
    <lineage>
        <taxon>Eukaryota</taxon>
        <taxon>Viridiplantae</taxon>
        <taxon>Chlorophyta</taxon>
        <taxon>core chlorophytes</taxon>
        <taxon>Chlorophyceae</taxon>
        <taxon>CS clade</taxon>
        <taxon>Chlamydomonadales</taxon>
        <taxon>Haematococcaceae</taxon>
        <taxon>Haematococcus</taxon>
    </lineage>
</organism>
<dbReference type="GO" id="GO:0008017">
    <property type="term" value="F:microtubule binding"/>
    <property type="evidence" value="ECO:0007669"/>
    <property type="project" value="InterPro"/>
</dbReference>
<dbReference type="InterPro" id="IPR027640">
    <property type="entry name" value="Kinesin-like_fam"/>
</dbReference>
<dbReference type="Pfam" id="PF00225">
    <property type="entry name" value="Kinesin"/>
    <property type="match status" value="1"/>
</dbReference>
<dbReference type="GO" id="GO:0003777">
    <property type="term" value="F:microtubule motor activity"/>
    <property type="evidence" value="ECO:0007669"/>
    <property type="project" value="InterPro"/>
</dbReference>
<keyword evidence="1" id="KW-0505">Motor protein</keyword>
<accession>A0A699YWE8</accession>
<dbReference type="GO" id="GO:0007052">
    <property type="term" value="P:mitotic spindle organization"/>
    <property type="evidence" value="ECO:0007669"/>
    <property type="project" value="TreeGrafter"/>
</dbReference>